<sequence>MDKVVDEINKSGYRPNVLIRKSDFRYYQEEKINGIINQQQIEKNLQLIQKQNLAELTEKLLYISIKDDKQKQVANLQQFEKNCEKIGIHPFLACQILQDKCDILITVSKFFFDDQFLKFQKNWLQDKIIIYDQGHDLAGVCEEMAGVTLNNQDLKNILEILEGEQYKDQGKFLVPELKNLVDQIENQNLMDISQLKHCLTPSKRFKQVSDQNPKCSIITSCSLTPFYILQNSLGIENCEGSYMTDAKKQLFGGLVMNQYERSENIYNFSQKRIEEDKQNIMSNDLGRYIKNIIQYIPNGCIIAFSNKFILENMYQLWNRNRIITYSLEKQCQILGNKEVIYDYEIGKGLFSLKCNLCDQIMGKKIEQQFDDIEVQNDIKCQNCQRSNIKFQLECNKHKQQQICQQCASLEENVLENYKKKAKTEDGAILLTVCKSKNFYDQNFEGELLRGLFMVGLPYFQFNEVVQEKIEFNSFINNNSDWYKQQMYRQIYSTLGRVIRNKDDWGAIYLFDSRFSQNICDFPKFFRDTYKIYQTSGKLIDDTRQFFEGYGCKIQNRNKGIINNNLSQGSKNNSIPSDSDNIQIKLGQLIQNIAHQIKMMENQPYKVIFEVQDEKFVQVK</sequence>
<dbReference type="GO" id="GO:0016818">
    <property type="term" value="F:hydrolase activity, acting on acid anhydrides, in phosphorus-containing anhydrides"/>
    <property type="evidence" value="ECO:0007669"/>
    <property type="project" value="InterPro"/>
</dbReference>
<dbReference type="Pfam" id="PF13307">
    <property type="entry name" value="Helicase_C_2"/>
    <property type="match status" value="1"/>
</dbReference>
<keyword evidence="4" id="KW-1185">Reference proteome</keyword>
<dbReference type="SMART" id="SM00491">
    <property type="entry name" value="HELICc2"/>
    <property type="match status" value="1"/>
</dbReference>
<dbReference type="InterPro" id="IPR045028">
    <property type="entry name" value="DinG/Rad3-like"/>
</dbReference>
<protein>
    <recommendedName>
        <fullName evidence="2">ATP-dependent helicase C-terminal domain-containing protein</fullName>
    </recommendedName>
</protein>
<dbReference type="PANTHER" id="PTHR11472:SF34">
    <property type="entry name" value="REGULATOR OF TELOMERE ELONGATION HELICASE 1"/>
    <property type="match status" value="1"/>
</dbReference>
<comment type="caution">
    <text evidence="3">The sequence shown here is derived from an EMBL/GenBank/DDBJ whole genome shotgun (WGS) entry which is preliminary data.</text>
</comment>
<feature type="domain" description="ATP-dependent helicase C-terminal" evidence="2">
    <location>
        <begin position="385"/>
        <end position="516"/>
    </location>
</feature>
<dbReference type="Proteomes" id="UP000054937">
    <property type="component" value="Unassembled WGS sequence"/>
</dbReference>
<dbReference type="InterPro" id="IPR010614">
    <property type="entry name" value="RAD3-like_helicase_DEAD"/>
</dbReference>
<dbReference type="PANTHER" id="PTHR11472">
    <property type="entry name" value="DNA REPAIR DEAD HELICASE RAD3/XP-D SUBFAMILY MEMBER"/>
    <property type="match status" value="1"/>
</dbReference>
<dbReference type="AlphaFoldDB" id="A0A0V0Q943"/>
<dbReference type="InterPro" id="IPR027417">
    <property type="entry name" value="P-loop_NTPase"/>
</dbReference>
<dbReference type="InterPro" id="IPR006555">
    <property type="entry name" value="ATP-dep_Helicase_C"/>
</dbReference>
<evidence type="ECO:0000256" key="1">
    <source>
        <dbReference type="ARBA" id="ARBA00023125"/>
    </source>
</evidence>
<dbReference type="GO" id="GO:0003678">
    <property type="term" value="F:DNA helicase activity"/>
    <property type="evidence" value="ECO:0007669"/>
    <property type="project" value="InterPro"/>
</dbReference>
<dbReference type="OrthoDB" id="19182at2759"/>
<evidence type="ECO:0000313" key="3">
    <source>
        <dbReference type="EMBL" id="KRW98693.1"/>
    </source>
</evidence>
<reference evidence="3 4" key="1">
    <citation type="journal article" date="2015" name="Sci. Rep.">
        <title>Genome of the facultative scuticociliatosis pathogen Pseudocohnilembus persalinus provides insight into its virulence through horizontal gene transfer.</title>
        <authorList>
            <person name="Xiong J."/>
            <person name="Wang G."/>
            <person name="Cheng J."/>
            <person name="Tian M."/>
            <person name="Pan X."/>
            <person name="Warren A."/>
            <person name="Jiang C."/>
            <person name="Yuan D."/>
            <person name="Miao W."/>
        </authorList>
    </citation>
    <scope>NUCLEOTIDE SEQUENCE [LARGE SCALE GENOMIC DNA]</scope>
    <source>
        <strain evidence="3">36N120E</strain>
    </source>
</reference>
<dbReference type="Gene3D" id="3.40.50.300">
    <property type="entry name" value="P-loop containing nucleotide triphosphate hydrolases"/>
    <property type="match status" value="2"/>
</dbReference>
<proteinExistence type="predicted"/>
<name>A0A0V0Q943_PSEPJ</name>
<dbReference type="GO" id="GO:0005524">
    <property type="term" value="F:ATP binding"/>
    <property type="evidence" value="ECO:0007669"/>
    <property type="project" value="InterPro"/>
</dbReference>
<evidence type="ECO:0000313" key="4">
    <source>
        <dbReference type="Proteomes" id="UP000054937"/>
    </source>
</evidence>
<dbReference type="GO" id="GO:0006139">
    <property type="term" value="P:nucleobase-containing compound metabolic process"/>
    <property type="evidence" value="ECO:0007669"/>
    <property type="project" value="InterPro"/>
</dbReference>
<evidence type="ECO:0000259" key="2">
    <source>
        <dbReference type="SMART" id="SM00491"/>
    </source>
</evidence>
<dbReference type="EMBL" id="LDAU01000232">
    <property type="protein sequence ID" value="KRW98693.1"/>
    <property type="molecule type" value="Genomic_DNA"/>
</dbReference>
<organism evidence="3 4">
    <name type="scientific">Pseudocohnilembus persalinus</name>
    <name type="common">Ciliate</name>
    <dbReference type="NCBI Taxonomy" id="266149"/>
    <lineage>
        <taxon>Eukaryota</taxon>
        <taxon>Sar</taxon>
        <taxon>Alveolata</taxon>
        <taxon>Ciliophora</taxon>
        <taxon>Intramacronucleata</taxon>
        <taxon>Oligohymenophorea</taxon>
        <taxon>Scuticociliatia</taxon>
        <taxon>Philasterida</taxon>
        <taxon>Pseudocohnilembidae</taxon>
        <taxon>Pseudocohnilembus</taxon>
    </lineage>
</organism>
<keyword evidence="1" id="KW-0238">DNA-binding</keyword>
<dbReference type="InParanoid" id="A0A0V0Q943"/>
<gene>
    <name evidence="3" type="ORF">PPERSA_00281</name>
</gene>
<dbReference type="Pfam" id="PF06733">
    <property type="entry name" value="DEAD_2"/>
    <property type="match status" value="1"/>
</dbReference>
<accession>A0A0V0Q943</accession>
<dbReference type="GO" id="GO:0003677">
    <property type="term" value="F:DNA binding"/>
    <property type="evidence" value="ECO:0007669"/>
    <property type="project" value="UniProtKB-KW"/>
</dbReference>